<gene>
    <name evidence="10" type="ORF">SPHA_63867</name>
</gene>
<dbReference type="InterPro" id="IPR009357">
    <property type="entry name" value="Riboflavin_transptr"/>
</dbReference>
<reference evidence="10" key="1">
    <citation type="submission" date="2021-01" db="EMBL/GenBank/DDBJ databases">
        <authorList>
            <person name="Li R."/>
            <person name="Bekaert M."/>
        </authorList>
    </citation>
    <scope>NUCLEOTIDE SEQUENCE</scope>
    <source>
        <strain evidence="10">Farmed</strain>
    </source>
</reference>
<evidence type="ECO:0000256" key="2">
    <source>
        <dbReference type="ARBA" id="ARBA00004651"/>
    </source>
</evidence>
<feature type="transmembrane region" description="Helical" evidence="9">
    <location>
        <begin position="81"/>
        <end position="100"/>
    </location>
</feature>
<proteinExistence type="inferred from homology"/>
<evidence type="ECO:0000256" key="1">
    <source>
        <dbReference type="ARBA" id="ARBA00000215"/>
    </source>
</evidence>
<feature type="transmembrane region" description="Helical" evidence="9">
    <location>
        <begin position="120"/>
        <end position="141"/>
    </location>
</feature>
<dbReference type="EMBL" id="CAHIKZ030004588">
    <property type="protein sequence ID" value="CAE1312636.1"/>
    <property type="molecule type" value="Genomic_DNA"/>
</dbReference>
<organism evidence="10 11">
    <name type="scientific">Acanthosepion pharaonis</name>
    <name type="common">Pharaoh cuttlefish</name>
    <name type="synonym">Sepia pharaonis</name>
    <dbReference type="NCBI Taxonomy" id="158019"/>
    <lineage>
        <taxon>Eukaryota</taxon>
        <taxon>Metazoa</taxon>
        <taxon>Spiralia</taxon>
        <taxon>Lophotrochozoa</taxon>
        <taxon>Mollusca</taxon>
        <taxon>Cephalopoda</taxon>
        <taxon>Coleoidea</taxon>
        <taxon>Decapodiformes</taxon>
        <taxon>Sepiida</taxon>
        <taxon>Sepiina</taxon>
        <taxon>Sepiidae</taxon>
        <taxon>Acanthosepion</taxon>
    </lineage>
</organism>
<dbReference type="GO" id="GO:0005886">
    <property type="term" value="C:plasma membrane"/>
    <property type="evidence" value="ECO:0007669"/>
    <property type="project" value="UniProtKB-SubCell"/>
</dbReference>
<feature type="transmembrane region" description="Helical" evidence="9">
    <location>
        <begin position="153"/>
        <end position="182"/>
    </location>
</feature>
<feature type="transmembrane region" description="Helical" evidence="9">
    <location>
        <begin position="55"/>
        <end position="74"/>
    </location>
</feature>
<comment type="subcellular location">
    <subcellularLocation>
        <location evidence="2 9">Cell membrane</location>
        <topology evidence="2 9">Multi-pass membrane protein</topology>
    </subcellularLocation>
</comment>
<evidence type="ECO:0000313" key="11">
    <source>
        <dbReference type="Proteomes" id="UP000597762"/>
    </source>
</evidence>
<feature type="transmembrane region" description="Helical" evidence="9">
    <location>
        <begin position="28"/>
        <end position="49"/>
    </location>
</feature>
<dbReference type="PANTHER" id="PTHR12929:SF10">
    <property type="entry name" value="RIBOFLAVIN TRANSPORTER"/>
    <property type="match status" value="1"/>
</dbReference>
<keyword evidence="11" id="KW-1185">Reference proteome</keyword>
<name>A0A812E3T9_ACAPH</name>
<evidence type="ECO:0000256" key="5">
    <source>
        <dbReference type="ARBA" id="ARBA00022475"/>
    </source>
</evidence>
<dbReference type="Proteomes" id="UP000597762">
    <property type="component" value="Unassembled WGS sequence"/>
</dbReference>
<comment type="caution">
    <text evidence="10">The sequence shown here is derived from an EMBL/GenBank/DDBJ whole genome shotgun (WGS) entry which is preliminary data.</text>
</comment>
<evidence type="ECO:0000256" key="7">
    <source>
        <dbReference type="ARBA" id="ARBA00022989"/>
    </source>
</evidence>
<sequence>MDCSFYPATCVGSQKKYLQTQHQPGTSLLLFLFFFCLFSSIFFFIFFSSFSSSSLLFRLLLFFFVFFASFSFSLLPFRFSLFVFSLSFRFFLFSVPFAGYDLTLAALSPNPFLRDESLGAVLLILSWIFVAGFFSYTKVCIAVIFRTQGRRGLLWYGAVTQAGSAVGSIIMFVLVNIFQFFMSAPVCSSSQI</sequence>
<dbReference type="PANTHER" id="PTHR12929">
    <property type="entry name" value="SOLUTE CARRIER FAMILY 52"/>
    <property type="match status" value="1"/>
</dbReference>
<keyword evidence="6 9" id="KW-0812">Transmembrane</keyword>
<accession>A0A812E3T9</accession>
<evidence type="ECO:0000313" key="10">
    <source>
        <dbReference type="EMBL" id="CAE1312636.1"/>
    </source>
</evidence>
<comment type="caution">
    <text evidence="9">Lacks conserved residue(s) required for the propagation of feature annotation.</text>
</comment>
<keyword evidence="8 9" id="KW-0472">Membrane</keyword>
<evidence type="ECO:0000256" key="9">
    <source>
        <dbReference type="RuleBase" id="RU368035"/>
    </source>
</evidence>
<evidence type="ECO:0000256" key="4">
    <source>
        <dbReference type="ARBA" id="ARBA00022448"/>
    </source>
</evidence>
<protein>
    <recommendedName>
        <fullName evidence="9">Riboflavin transporter</fullName>
    </recommendedName>
</protein>
<keyword evidence="4 9" id="KW-0813">Transport</keyword>
<dbReference type="Pfam" id="PF06237">
    <property type="entry name" value="SLC52_ribofla_tr"/>
    <property type="match status" value="1"/>
</dbReference>
<comment type="catalytic activity">
    <reaction evidence="1 9">
        <text>riboflavin(in) = riboflavin(out)</text>
        <dbReference type="Rhea" id="RHEA:35015"/>
        <dbReference type="ChEBI" id="CHEBI:57986"/>
    </reaction>
</comment>
<evidence type="ECO:0000256" key="3">
    <source>
        <dbReference type="ARBA" id="ARBA00006366"/>
    </source>
</evidence>
<comment type="similarity">
    <text evidence="3 9">Belongs to the riboflavin transporter family.</text>
</comment>
<dbReference type="AlphaFoldDB" id="A0A812E3T9"/>
<evidence type="ECO:0000256" key="6">
    <source>
        <dbReference type="ARBA" id="ARBA00022692"/>
    </source>
</evidence>
<dbReference type="OrthoDB" id="9995836at2759"/>
<keyword evidence="5 9" id="KW-1003">Cell membrane</keyword>
<evidence type="ECO:0000256" key="8">
    <source>
        <dbReference type="ARBA" id="ARBA00023136"/>
    </source>
</evidence>
<keyword evidence="7 9" id="KW-1133">Transmembrane helix</keyword>
<dbReference type="GO" id="GO:0032217">
    <property type="term" value="F:riboflavin transmembrane transporter activity"/>
    <property type="evidence" value="ECO:0007669"/>
    <property type="project" value="UniProtKB-UniRule"/>
</dbReference>
<comment type="function">
    <text evidence="9">Plasma membrane transporter mediating the uptake by cells of the water soluble vitamin B2/riboflavin that plays a key role in biochemical oxidation-reduction reactions of the carbohydrate, lipid, and amino acid metabolism.</text>
</comment>